<gene>
    <name evidence="10" type="ORF">Vbra_3403</name>
</gene>
<evidence type="ECO:0000256" key="1">
    <source>
        <dbReference type="ARBA" id="ARBA00009636"/>
    </source>
</evidence>
<evidence type="ECO:0000256" key="7">
    <source>
        <dbReference type="RuleBase" id="RU000352"/>
    </source>
</evidence>
<dbReference type="AlphaFoldDB" id="A0A0G4GWU6"/>
<dbReference type="GO" id="GO:0003924">
    <property type="term" value="F:GTPase activity"/>
    <property type="evidence" value="ECO:0007669"/>
    <property type="project" value="InterPro"/>
</dbReference>
<dbReference type="GO" id="GO:0005874">
    <property type="term" value="C:microtubule"/>
    <property type="evidence" value="ECO:0007669"/>
    <property type="project" value="UniProtKB-KW"/>
</dbReference>
<dbReference type="PhylomeDB" id="A0A0G4GWU6"/>
<dbReference type="PANTHER" id="PTHR11588">
    <property type="entry name" value="TUBULIN"/>
    <property type="match status" value="1"/>
</dbReference>
<reference evidence="10 11" key="1">
    <citation type="submission" date="2014-11" db="EMBL/GenBank/DDBJ databases">
        <authorList>
            <person name="Zhu J."/>
            <person name="Qi W."/>
            <person name="Song R."/>
        </authorList>
    </citation>
    <scope>NUCLEOTIDE SEQUENCE [LARGE SCALE GENOMIC DNA]</scope>
</reference>
<evidence type="ECO:0000256" key="5">
    <source>
        <dbReference type="ARBA" id="ARBA00022741"/>
    </source>
</evidence>
<protein>
    <recommendedName>
        <fullName evidence="2 7">Tubulin beta chain</fullName>
    </recommendedName>
</protein>
<dbReference type="GO" id="GO:0007017">
    <property type="term" value="P:microtubule-based process"/>
    <property type="evidence" value="ECO:0007669"/>
    <property type="project" value="InterPro"/>
</dbReference>
<dbReference type="GO" id="GO:0046872">
    <property type="term" value="F:metal ion binding"/>
    <property type="evidence" value="ECO:0007669"/>
    <property type="project" value="UniProtKB-KW"/>
</dbReference>
<dbReference type="SMART" id="SM00864">
    <property type="entry name" value="Tubulin"/>
    <property type="match status" value="1"/>
</dbReference>
<keyword evidence="6 7" id="KW-0342">GTP-binding</keyword>
<dbReference type="Proteomes" id="UP000041254">
    <property type="component" value="Unassembled WGS sequence"/>
</dbReference>
<dbReference type="GO" id="GO:0005525">
    <property type="term" value="F:GTP binding"/>
    <property type="evidence" value="ECO:0007669"/>
    <property type="project" value="UniProtKB-UniRule"/>
</dbReference>
<name>A0A0G4GWU6_VITBC</name>
<evidence type="ECO:0000256" key="2">
    <source>
        <dbReference type="ARBA" id="ARBA00013288"/>
    </source>
</evidence>
<feature type="domain" description="Tubulin/FtsZ GTPase" evidence="8">
    <location>
        <begin position="168"/>
        <end position="349"/>
    </location>
</feature>
<evidence type="ECO:0000313" key="10">
    <source>
        <dbReference type="EMBL" id="CEM35466.1"/>
    </source>
</evidence>
<dbReference type="InterPro" id="IPR008280">
    <property type="entry name" value="Tub_FtsZ_C"/>
</dbReference>
<comment type="subunit">
    <text evidence="7">Dimer of alpha and beta chains. A typical microtubule is a hollow water-filled tube with an outer diameter of 25 nm and an inner diameter of 15 nM. Alpha-beta heterodimers associate head-to-tail to form protofilaments running lengthwise along the microtubule wall with the beta-tubulin subunit facing the microtubule plus end conferring a structural polarity. Microtubules usually have 13 protofilaments but different protofilament numbers can be found in some organisms and specialized cells.</text>
</comment>
<dbReference type="Gene3D" id="3.40.50.1440">
    <property type="entry name" value="Tubulin/FtsZ, GTPase domain"/>
    <property type="match status" value="1"/>
</dbReference>
<evidence type="ECO:0000256" key="3">
    <source>
        <dbReference type="ARBA" id="ARBA00022701"/>
    </source>
</evidence>
<dbReference type="InterPro" id="IPR000217">
    <property type="entry name" value="Tubulin"/>
</dbReference>
<dbReference type="PRINTS" id="PR01161">
    <property type="entry name" value="TUBULIN"/>
</dbReference>
<organism evidence="10 11">
    <name type="scientific">Vitrella brassicaformis (strain CCMP3155)</name>
    <dbReference type="NCBI Taxonomy" id="1169540"/>
    <lineage>
        <taxon>Eukaryota</taxon>
        <taxon>Sar</taxon>
        <taxon>Alveolata</taxon>
        <taxon>Colpodellida</taxon>
        <taxon>Vitrellaceae</taxon>
        <taxon>Vitrella</taxon>
    </lineage>
</organism>
<dbReference type="InParanoid" id="A0A0G4GWU6"/>
<dbReference type="InterPro" id="IPR037103">
    <property type="entry name" value="Tubulin/FtsZ-like_C"/>
</dbReference>
<dbReference type="InterPro" id="IPR017975">
    <property type="entry name" value="Tubulin_CS"/>
</dbReference>
<accession>A0A0G4GWU6</accession>
<dbReference type="Gene3D" id="3.30.1330.20">
    <property type="entry name" value="Tubulin/FtsZ, C-terminal domain"/>
    <property type="match status" value="1"/>
</dbReference>
<dbReference type="PROSITE" id="PS00227">
    <property type="entry name" value="TUBULIN"/>
    <property type="match status" value="1"/>
</dbReference>
<evidence type="ECO:0000256" key="6">
    <source>
        <dbReference type="ARBA" id="ARBA00023134"/>
    </source>
</evidence>
<dbReference type="InterPro" id="IPR018316">
    <property type="entry name" value="Tubulin/FtsZ_2-layer-sand-dom"/>
</dbReference>
<comment type="similarity">
    <text evidence="1 7">Belongs to the tubulin family.</text>
</comment>
<dbReference type="PRINTS" id="PR01163">
    <property type="entry name" value="BETATUBULIN"/>
</dbReference>
<feature type="domain" description="Tubulin/FtsZ 2-layer sandwich" evidence="9">
    <location>
        <begin position="351"/>
        <end position="504"/>
    </location>
</feature>
<dbReference type="SUPFAM" id="SSF55307">
    <property type="entry name" value="Tubulin C-terminal domain-like"/>
    <property type="match status" value="1"/>
</dbReference>
<keyword evidence="5 7" id="KW-0547">Nucleotide-binding</keyword>
<dbReference type="InterPro" id="IPR002453">
    <property type="entry name" value="Beta_tubulin"/>
</dbReference>
<evidence type="ECO:0000259" key="8">
    <source>
        <dbReference type="SMART" id="SM00864"/>
    </source>
</evidence>
<evidence type="ECO:0000313" key="11">
    <source>
        <dbReference type="Proteomes" id="UP000041254"/>
    </source>
</evidence>
<dbReference type="SUPFAM" id="SSF52490">
    <property type="entry name" value="Tubulin nucleotide-binding domain-like"/>
    <property type="match status" value="1"/>
</dbReference>
<dbReference type="GO" id="GO:0005200">
    <property type="term" value="F:structural constituent of cytoskeleton"/>
    <property type="evidence" value="ECO:0007669"/>
    <property type="project" value="InterPro"/>
</dbReference>
<evidence type="ECO:0000259" key="9">
    <source>
        <dbReference type="SMART" id="SM00865"/>
    </source>
</evidence>
<keyword evidence="3 7" id="KW-0493">Microtubule</keyword>
<dbReference type="InterPro" id="IPR036525">
    <property type="entry name" value="Tubulin/FtsZ_GTPase_sf"/>
</dbReference>
<comment type="function">
    <text evidence="7">Tubulin is the major constituent of microtubules, a cylinder consisting of laterally associated linear protofilaments composed of alpha- and beta-tubulin heterodimers. Microtubules grow by the addition of GTP-tubulin dimers to the microtubule end, where a stabilizing cap forms. Below the cap, tubulin dimers are in GDP-bound state, owing to GTPase activity of alpha-tubulin.</text>
</comment>
<evidence type="ECO:0000256" key="4">
    <source>
        <dbReference type="ARBA" id="ARBA00022723"/>
    </source>
</evidence>
<dbReference type="Pfam" id="PF00091">
    <property type="entry name" value="Tubulin"/>
    <property type="match status" value="1"/>
</dbReference>
<dbReference type="STRING" id="1169540.A0A0G4GWU6"/>
<dbReference type="InterPro" id="IPR003008">
    <property type="entry name" value="Tubulin_FtsZ_GTPase"/>
</dbReference>
<dbReference type="SMART" id="SM00865">
    <property type="entry name" value="Tubulin_C"/>
    <property type="match status" value="1"/>
</dbReference>
<dbReference type="VEuPathDB" id="CryptoDB:Vbra_3403"/>
<dbReference type="OrthoDB" id="419783at2759"/>
<dbReference type="EMBL" id="CDMY01000855">
    <property type="protein sequence ID" value="CEM35466.1"/>
    <property type="molecule type" value="Genomic_DNA"/>
</dbReference>
<proteinExistence type="inferred from homology"/>
<keyword evidence="4" id="KW-0479">Metal-binding</keyword>
<keyword evidence="11" id="KW-1185">Reference proteome</keyword>
<sequence>MHPGYSYIASKGTVSYFKGESEAVYSLILRDHDGKARPKMVKMTNIDGKWKGVKVTEAFVEHIAGDSQKYAEDYWRSIEVREALLDELLGNFPEAPCFLDVMVNIDGYIHVAGDMVQVGRAGNNISQEFWRDLVEEHHIHHQNFEKTMGTLHGKFCGSEADIYRLQQVGVFFDESSSGRTWQALQTREYLLPDEGSGNCYARAYHTSGLDICDAMTEGVRRMVEGCDCLQGVQLAHSLAGGTGSGLTTLMLNSMQDFFNKTSGLLGPVLQTFTLFTSELASDILVEPYNAVLGLKGLVECCDQVFPFDNHALSSICQQILQINVPRFQHMDDLVARVMSGITCNLRFPGIVDADLRKMHTNLVPFPKTHFLITCTAPLSLTKTAPYRTYSILELTQQMLQPENCVVKCDTLRLDTGEHWRTSRFLPSFATFRGKTEYLATSEINDVLQRMPHTTVYDAHFPDWTPTCLSSCICTVPPAGKQFDQSVTYITNCTAFHEVLERIGDAWDKLYKAKAHLYIYEAEGMEIEEMGS</sequence>
<dbReference type="Pfam" id="PF03953">
    <property type="entry name" value="Tubulin_C"/>
    <property type="match status" value="1"/>
</dbReference>